<feature type="region of interest" description="Disordered" evidence="8">
    <location>
        <begin position="183"/>
        <end position="211"/>
    </location>
</feature>
<sequence>MHRLAHTYTREKPYSCRCGAAFTRRDLLTRHWRITHHAGNAGVTESTSSTETATTLDAPQQQDPSHVHPVPASRLSVSDASVTHAHLVPQVHSGQLELHDPAPVFQDPQAHIITQGVYDTKAETLRVGRLADDDLELQQAPPPYNDEGFEDFRDFVNFIDGVGLSAQWTPEYDFDWMRIGEHQQESRRHSREPETAPSPGPEDIGTPFSTWLPSAPADDQVHLRSHAEDAGAQYCFERRSSERLFRVSKAIVFERLRQEESHFGPQTLAFIASRNVVSPVSAPSTRRSGPWAPLDMAKTLLILVGYATWERKDLLQQAFALRGLLVQTLRDIGLEEEKPDLNGSTSRAAMWDHWVQRESARRTKLVSFAYINVHSITYNIHPLLWSSELHLRLPCLSQEWQASSAAQWVTLQRDTKEEQMPFQQALSILLQGTANQELVHPIPSPIGNYILLHALLQRIYVVRELSFPATSPATISDAEMQVISRALRAWTSLWQQTPESMLDPNNESGPIPFTSSALLVVAYVRLSLNIGPYRHLESRDTDVIANGLRQVPDIERNDNLLPALLYSTHALSIPVRLGIDRVARSQAFFWSVQHAISSFECAIFLGKWLCSVARPSREDTLSRSEHRILHWVRCIIKEAYAVIDFDEPEVRDGTLSVPSEPFALGLAVLNIWSRFFRGNTQWQFVVNLGLSLEKYIRTLV</sequence>
<dbReference type="AlphaFoldDB" id="B2VYF4"/>
<keyword evidence="6" id="KW-0539">Nucleus</keyword>
<dbReference type="InParanoid" id="B2VYF4"/>
<name>B2VYF4_PYRTR</name>
<evidence type="ECO:0000313" key="10">
    <source>
        <dbReference type="EMBL" id="EDU44967.1"/>
    </source>
</evidence>
<keyword evidence="2" id="KW-0479">Metal-binding</keyword>
<dbReference type="InterPro" id="IPR051059">
    <property type="entry name" value="VerF-like"/>
</dbReference>
<dbReference type="Pfam" id="PF04082">
    <property type="entry name" value="Fungal_trans"/>
    <property type="match status" value="1"/>
</dbReference>
<dbReference type="PROSITE" id="PS50157">
    <property type="entry name" value="ZINC_FINGER_C2H2_2"/>
    <property type="match status" value="1"/>
</dbReference>
<evidence type="ECO:0000256" key="6">
    <source>
        <dbReference type="ARBA" id="ARBA00023242"/>
    </source>
</evidence>
<gene>
    <name evidence="10" type="ORF">PTRG_02444</name>
</gene>
<dbReference type="OrthoDB" id="654211at2759"/>
<dbReference type="PANTHER" id="PTHR40626:SF10">
    <property type="entry name" value="C2H2-TYPE DOMAIN-CONTAINING PROTEIN"/>
    <property type="match status" value="1"/>
</dbReference>
<dbReference type="GO" id="GO:0000981">
    <property type="term" value="F:DNA-binding transcription factor activity, RNA polymerase II-specific"/>
    <property type="evidence" value="ECO:0007669"/>
    <property type="project" value="InterPro"/>
</dbReference>
<dbReference type="GO" id="GO:0006351">
    <property type="term" value="P:DNA-templated transcription"/>
    <property type="evidence" value="ECO:0007669"/>
    <property type="project" value="InterPro"/>
</dbReference>
<feature type="domain" description="C2H2-type" evidence="9">
    <location>
        <begin position="14"/>
        <end position="42"/>
    </location>
</feature>
<dbReference type="GO" id="GO:0005634">
    <property type="term" value="C:nucleus"/>
    <property type="evidence" value="ECO:0007669"/>
    <property type="project" value="UniProtKB-SubCell"/>
</dbReference>
<dbReference type="Gene3D" id="3.30.160.60">
    <property type="entry name" value="Classic Zinc Finger"/>
    <property type="match status" value="1"/>
</dbReference>
<dbReference type="InterPro" id="IPR036236">
    <property type="entry name" value="Znf_C2H2_sf"/>
</dbReference>
<dbReference type="HOGENOM" id="CLU_007784_1_1_1"/>
<keyword evidence="4 7" id="KW-0863">Zinc-finger</keyword>
<organism evidence="10 11">
    <name type="scientific">Pyrenophora tritici-repentis (strain Pt-1C-BFP)</name>
    <name type="common">Wheat tan spot fungus</name>
    <name type="synonym">Drechslera tritici-repentis</name>
    <dbReference type="NCBI Taxonomy" id="426418"/>
    <lineage>
        <taxon>Eukaryota</taxon>
        <taxon>Fungi</taxon>
        <taxon>Dikarya</taxon>
        <taxon>Ascomycota</taxon>
        <taxon>Pezizomycotina</taxon>
        <taxon>Dothideomycetes</taxon>
        <taxon>Pleosporomycetidae</taxon>
        <taxon>Pleosporales</taxon>
        <taxon>Pleosporineae</taxon>
        <taxon>Pleosporaceae</taxon>
        <taxon>Pyrenophora</taxon>
    </lineage>
</organism>
<feature type="compositionally biased region" description="Basic and acidic residues" evidence="8">
    <location>
        <begin position="183"/>
        <end position="194"/>
    </location>
</feature>
<dbReference type="PANTHER" id="PTHR40626">
    <property type="entry name" value="MIP31509P"/>
    <property type="match status" value="1"/>
</dbReference>
<evidence type="ECO:0000256" key="8">
    <source>
        <dbReference type="SAM" id="MobiDB-lite"/>
    </source>
</evidence>
<dbReference type="EMBL" id="DS231616">
    <property type="protein sequence ID" value="EDU44967.1"/>
    <property type="molecule type" value="Genomic_DNA"/>
</dbReference>
<comment type="subcellular location">
    <subcellularLocation>
        <location evidence="1">Nucleus</location>
    </subcellularLocation>
</comment>
<protein>
    <submittedName>
        <fullName evidence="10">C2H2 type zinc finger domain containing protein</fullName>
    </submittedName>
</protein>
<dbReference type="InterPro" id="IPR007219">
    <property type="entry name" value="XnlR_reg_dom"/>
</dbReference>
<evidence type="ECO:0000256" key="3">
    <source>
        <dbReference type="ARBA" id="ARBA00022737"/>
    </source>
</evidence>
<dbReference type="OMA" id="RSWTSVW"/>
<dbReference type="GO" id="GO:0000785">
    <property type="term" value="C:chromatin"/>
    <property type="evidence" value="ECO:0007669"/>
    <property type="project" value="TreeGrafter"/>
</dbReference>
<feature type="region of interest" description="Disordered" evidence="8">
    <location>
        <begin position="39"/>
        <end position="75"/>
    </location>
</feature>
<evidence type="ECO:0000256" key="5">
    <source>
        <dbReference type="ARBA" id="ARBA00022833"/>
    </source>
</evidence>
<dbReference type="SUPFAM" id="SSF57667">
    <property type="entry name" value="beta-beta-alpha zinc fingers"/>
    <property type="match status" value="1"/>
</dbReference>
<reference evidence="11" key="1">
    <citation type="journal article" date="2013" name="G3 (Bethesda)">
        <title>Comparative genomics of a plant-pathogenic fungus, Pyrenophora tritici-repentis, reveals transduplication and the impact of repeat elements on pathogenicity and population divergence.</title>
        <authorList>
            <person name="Manning V.A."/>
            <person name="Pandelova I."/>
            <person name="Dhillon B."/>
            <person name="Wilhelm L.J."/>
            <person name="Goodwin S.B."/>
            <person name="Berlin A.M."/>
            <person name="Figueroa M."/>
            <person name="Freitag M."/>
            <person name="Hane J.K."/>
            <person name="Henrissat B."/>
            <person name="Holman W.H."/>
            <person name="Kodira C.D."/>
            <person name="Martin J."/>
            <person name="Oliver R.P."/>
            <person name="Robbertse B."/>
            <person name="Schackwitz W."/>
            <person name="Schwartz D.C."/>
            <person name="Spatafora J.W."/>
            <person name="Turgeon B.G."/>
            <person name="Yandava C."/>
            <person name="Young S."/>
            <person name="Zhou S."/>
            <person name="Zeng Q."/>
            <person name="Grigoriev I.V."/>
            <person name="Ma L.-J."/>
            <person name="Ciuffetti L.M."/>
        </authorList>
    </citation>
    <scope>NUCLEOTIDE SEQUENCE [LARGE SCALE GENOMIC DNA]</scope>
    <source>
        <strain evidence="11">Pt-1C-BFP</strain>
    </source>
</reference>
<evidence type="ECO:0000256" key="1">
    <source>
        <dbReference type="ARBA" id="ARBA00004123"/>
    </source>
</evidence>
<keyword evidence="5" id="KW-0862">Zinc</keyword>
<evidence type="ECO:0000256" key="2">
    <source>
        <dbReference type="ARBA" id="ARBA00022723"/>
    </source>
</evidence>
<feature type="compositionally biased region" description="Low complexity" evidence="8">
    <location>
        <begin position="44"/>
        <end position="55"/>
    </location>
</feature>
<dbReference type="GO" id="GO:0000978">
    <property type="term" value="F:RNA polymerase II cis-regulatory region sequence-specific DNA binding"/>
    <property type="evidence" value="ECO:0007669"/>
    <property type="project" value="InterPro"/>
</dbReference>
<dbReference type="GO" id="GO:0008270">
    <property type="term" value="F:zinc ion binding"/>
    <property type="evidence" value="ECO:0007669"/>
    <property type="project" value="UniProtKB-KW"/>
</dbReference>
<dbReference type="Proteomes" id="UP000001471">
    <property type="component" value="Unassembled WGS sequence"/>
</dbReference>
<evidence type="ECO:0000313" key="11">
    <source>
        <dbReference type="Proteomes" id="UP000001471"/>
    </source>
</evidence>
<keyword evidence="3" id="KW-0677">Repeat</keyword>
<dbReference type="InterPro" id="IPR013087">
    <property type="entry name" value="Znf_C2H2_type"/>
</dbReference>
<dbReference type="STRING" id="426418.B2VYF4"/>
<accession>B2VYF4</accession>
<evidence type="ECO:0000256" key="7">
    <source>
        <dbReference type="PROSITE-ProRule" id="PRU00042"/>
    </source>
</evidence>
<evidence type="ECO:0000259" key="9">
    <source>
        <dbReference type="PROSITE" id="PS50157"/>
    </source>
</evidence>
<dbReference type="eggNOG" id="ENOG502RR2G">
    <property type="taxonomic scope" value="Eukaryota"/>
</dbReference>
<proteinExistence type="predicted"/>
<evidence type="ECO:0000256" key="4">
    <source>
        <dbReference type="ARBA" id="ARBA00022771"/>
    </source>
</evidence>